<dbReference type="Proteomes" id="UP000290289">
    <property type="component" value="Chromosome 15"/>
</dbReference>
<dbReference type="AlphaFoldDB" id="A0A498HYV4"/>
<proteinExistence type="predicted"/>
<comment type="caution">
    <text evidence="1">The sequence shown here is derived from an EMBL/GenBank/DDBJ whole genome shotgun (WGS) entry which is preliminary data.</text>
</comment>
<evidence type="ECO:0000313" key="1">
    <source>
        <dbReference type="EMBL" id="RXH74341.1"/>
    </source>
</evidence>
<evidence type="ECO:0000313" key="2">
    <source>
        <dbReference type="Proteomes" id="UP000290289"/>
    </source>
</evidence>
<keyword evidence="2" id="KW-1185">Reference proteome</keyword>
<reference evidence="1 2" key="1">
    <citation type="submission" date="2018-10" db="EMBL/GenBank/DDBJ databases">
        <title>A high-quality apple genome assembly.</title>
        <authorList>
            <person name="Hu J."/>
        </authorList>
    </citation>
    <scope>NUCLEOTIDE SEQUENCE [LARGE SCALE GENOMIC DNA]</scope>
    <source>
        <strain evidence="2">cv. HFTH1</strain>
        <tissue evidence="1">Young leaf</tissue>
    </source>
</reference>
<dbReference type="EMBL" id="RDQH01000341">
    <property type="protein sequence ID" value="RXH74341.1"/>
    <property type="molecule type" value="Genomic_DNA"/>
</dbReference>
<gene>
    <name evidence="1" type="ORF">DVH24_029062</name>
</gene>
<protein>
    <submittedName>
        <fullName evidence="1">Uncharacterized protein</fullName>
    </submittedName>
</protein>
<sequence length="80" mass="9159">MPTLFPLVIAGVPSADLMSCHYDAPVFLSRCCTNYKFPILSNLKHLELVVDCDYSSISFFHTLYKLVVGYVCICYRDIRM</sequence>
<name>A0A498HYV4_MALDO</name>
<organism evidence="1 2">
    <name type="scientific">Malus domestica</name>
    <name type="common">Apple</name>
    <name type="synonym">Pyrus malus</name>
    <dbReference type="NCBI Taxonomy" id="3750"/>
    <lineage>
        <taxon>Eukaryota</taxon>
        <taxon>Viridiplantae</taxon>
        <taxon>Streptophyta</taxon>
        <taxon>Embryophyta</taxon>
        <taxon>Tracheophyta</taxon>
        <taxon>Spermatophyta</taxon>
        <taxon>Magnoliopsida</taxon>
        <taxon>eudicotyledons</taxon>
        <taxon>Gunneridae</taxon>
        <taxon>Pentapetalae</taxon>
        <taxon>rosids</taxon>
        <taxon>fabids</taxon>
        <taxon>Rosales</taxon>
        <taxon>Rosaceae</taxon>
        <taxon>Amygdaloideae</taxon>
        <taxon>Maleae</taxon>
        <taxon>Malus</taxon>
    </lineage>
</organism>
<accession>A0A498HYV4</accession>